<evidence type="ECO:0000256" key="6">
    <source>
        <dbReference type="ARBA" id="ARBA00023136"/>
    </source>
</evidence>
<keyword evidence="6" id="KW-0472">Membrane</keyword>
<dbReference type="eggNOG" id="KOG1662">
    <property type="taxonomic scope" value="Eukaryota"/>
</dbReference>
<dbReference type="Pfam" id="PF00213">
    <property type="entry name" value="OSCP"/>
    <property type="match status" value="1"/>
</dbReference>
<dbReference type="InterPro" id="IPR000711">
    <property type="entry name" value="ATPase_OSCP/dsu"/>
</dbReference>
<evidence type="ECO:0000256" key="1">
    <source>
        <dbReference type="ARBA" id="ARBA00004370"/>
    </source>
</evidence>
<evidence type="ECO:0000256" key="7">
    <source>
        <dbReference type="ARBA" id="ARBA00023310"/>
    </source>
</evidence>
<comment type="subcellular location">
    <subcellularLocation>
        <location evidence="1">Membrane</location>
    </subcellularLocation>
</comment>
<dbReference type="KEGG" id="mpp:MICPUCDRAFT_57603"/>
<protein>
    <submittedName>
        <fullName evidence="8">ATP synthase CF1 delta chain chloroplast</fullName>
    </submittedName>
</protein>
<reference evidence="8 9" key="1">
    <citation type="journal article" date="2009" name="Science">
        <title>Green evolution and dynamic adaptations revealed by genomes of the marine picoeukaryotes Micromonas.</title>
        <authorList>
            <person name="Worden A.Z."/>
            <person name="Lee J.H."/>
            <person name="Mock T."/>
            <person name="Rouze P."/>
            <person name="Simmons M.P."/>
            <person name="Aerts A.L."/>
            <person name="Allen A.E."/>
            <person name="Cuvelier M.L."/>
            <person name="Derelle E."/>
            <person name="Everett M.V."/>
            <person name="Foulon E."/>
            <person name="Grimwood J."/>
            <person name="Gundlach H."/>
            <person name="Henrissat B."/>
            <person name="Napoli C."/>
            <person name="McDonald S.M."/>
            <person name="Parker M.S."/>
            <person name="Rombauts S."/>
            <person name="Salamov A."/>
            <person name="Von Dassow P."/>
            <person name="Badger J.H."/>
            <person name="Coutinho P.M."/>
            <person name="Demir E."/>
            <person name="Dubchak I."/>
            <person name="Gentemann C."/>
            <person name="Eikrem W."/>
            <person name="Gready J.E."/>
            <person name="John U."/>
            <person name="Lanier W."/>
            <person name="Lindquist E.A."/>
            <person name="Lucas S."/>
            <person name="Mayer K.F."/>
            <person name="Moreau H."/>
            <person name="Not F."/>
            <person name="Otillar R."/>
            <person name="Panaud O."/>
            <person name="Pangilinan J."/>
            <person name="Paulsen I."/>
            <person name="Piegu B."/>
            <person name="Poliakov A."/>
            <person name="Robbens S."/>
            <person name="Schmutz J."/>
            <person name="Toulza E."/>
            <person name="Wyss T."/>
            <person name="Zelensky A."/>
            <person name="Zhou K."/>
            <person name="Armbrust E.V."/>
            <person name="Bhattacharya D."/>
            <person name="Goodenough U.W."/>
            <person name="Van de Peer Y."/>
            <person name="Grigoriev I.V."/>
        </authorList>
    </citation>
    <scope>NUCLEOTIDE SEQUENCE [LARGE SCALE GENOMIC DNA]</scope>
    <source>
        <strain evidence="8 9">CCMP1545</strain>
    </source>
</reference>
<dbReference type="Gene3D" id="1.10.520.20">
    <property type="entry name" value="N-terminal domain of the delta subunit of the F1F0-ATP synthase"/>
    <property type="match status" value="1"/>
</dbReference>
<evidence type="ECO:0000313" key="8">
    <source>
        <dbReference type="EMBL" id="EEH58231.1"/>
    </source>
</evidence>
<dbReference type="SUPFAM" id="SSF47928">
    <property type="entry name" value="N-terminal domain of the delta subunit of the F1F0-ATP synthase"/>
    <property type="match status" value="1"/>
</dbReference>
<dbReference type="PANTHER" id="PTHR11910">
    <property type="entry name" value="ATP SYNTHASE DELTA CHAIN"/>
    <property type="match status" value="1"/>
</dbReference>
<evidence type="ECO:0000256" key="3">
    <source>
        <dbReference type="ARBA" id="ARBA00022448"/>
    </source>
</evidence>
<dbReference type="Proteomes" id="UP000001876">
    <property type="component" value="Unassembled WGS sequence"/>
</dbReference>
<sequence>MAAVISCSALAARVVSGSATGSRARGAVNLRAVKMTNAKGRGALVVSAASAVASGYASALVEACGDAKALESVHGDMETITAYMAANPSVGTFLSNPTMEAPQKKDVLAKLGKEADFHPFTKNFLNLLVDKKRIGNIEEIAEEFESLYCDSTDTQIATVTSAVKLENEQQFMIAKKIQEMTGAKNIKLKPEVDPSLLGGFVVKYGKDGSGFIDMSVQGQINTIKNEIVVA</sequence>
<keyword evidence="7" id="KW-0066">ATP synthesis</keyword>
<evidence type="ECO:0000256" key="4">
    <source>
        <dbReference type="ARBA" id="ARBA00022781"/>
    </source>
</evidence>
<dbReference type="PROSITE" id="PS00389">
    <property type="entry name" value="ATPASE_DELTA"/>
    <property type="match status" value="1"/>
</dbReference>
<dbReference type="PRINTS" id="PR00125">
    <property type="entry name" value="ATPASEDELTA"/>
</dbReference>
<dbReference type="OMA" id="WFDLEMK"/>
<dbReference type="AlphaFoldDB" id="C1MRC3"/>
<dbReference type="EMBL" id="GG663738">
    <property type="protein sequence ID" value="EEH58231.1"/>
    <property type="molecule type" value="Genomic_DNA"/>
</dbReference>
<dbReference type="GO" id="GO:0046933">
    <property type="term" value="F:proton-transporting ATP synthase activity, rotational mechanism"/>
    <property type="evidence" value="ECO:0007669"/>
    <property type="project" value="InterPro"/>
</dbReference>
<dbReference type="InterPro" id="IPR020781">
    <property type="entry name" value="ATPase_OSCP/d_CS"/>
</dbReference>
<gene>
    <name evidence="8" type="primary">ATPD</name>
    <name evidence="8" type="ORF">MICPUCDRAFT_57603</name>
</gene>
<keyword evidence="3" id="KW-0813">Transport</keyword>
<dbReference type="NCBIfam" id="TIGR01145">
    <property type="entry name" value="ATP_synt_delta"/>
    <property type="match status" value="1"/>
</dbReference>
<comment type="similarity">
    <text evidence="2">Belongs to the ATPase delta chain family.</text>
</comment>
<dbReference type="InterPro" id="IPR026015">
    <property type="entry name" value="ATP_synth_OSCP/delta_N_sf"/>
</dbReference>
<proteinExistence type="inferred from homology"/>
<dbReference type="STRING" id="564608.C1MRC3"/>
<dbReference type="HAMAP" id="MF_01416">
    <property type="entry name" value="ATP_synth_delta_bact"/>
    <property type="match status" value="1"/>
</dbReference>
<accession>C1MRC3</accession>
<keyword evidence="5" id="KW-0406">Ion transport</keyword>
<organism evidence="9">
    <name type="scientific">Micromonas pusilla (strain CCMP1545)</name>
    <name type="common">Picoplanktonic green alga</name>
    <dbReference type="NCBI Taxonomy" id="564608"/>
    <lineage>
        <taxon>Eukaryota</taxon>
        <taxon>Viridiplantae</taxon>
        <taxon>Chlorophyta</taxon>
        <taxon>Mamiellophyceae</taxon>
        <taxon>Mamiellales</taxon>
        <taxon>Mamiellaceae</taxon>
        <taxon>Micromonas</taxon>
    </lineage>
</organism>
<dbReference type="OrthoDB" id="1262810at2759"/>
<dbReference type="GeneID" id="9683343"/>
<keyword evidence="4" id="KW-0375">Hydrogen ion transport</keyword>
<keyword evidence="9" id="KW-1185">Reference proteome</keyword>
<evidence type="ECO:0000256" key="5">
    <source>
        <dbReference type="ARBA" id="ARBA00023065"/>
    </source>
</evidence>
<evidence type="ECO:0000313" key="9">
    <source>
        <dbReference type="Proteomes" id="UP000001876"/>
    </source>
</evidence>
<evidence type="ECO:0000256" key="2">
    <source>
        <dbReference type="ARBA" id="ARBA00007046"/>
    </source>
</evidence>
<dbReference type="RefSeq" id="XP_003058280.1">
    <property type="nucleotide sequence ID" value="XM_003058234.1"/>
</dbReference>
<name>C1MRC3_MICPC</name>
<dbReference type="GO" id="GO:0016020">
    <property type="term" value="C:membrane"/>
    <property type="evidence" value="ECO:0007669"/>
    <property type="project" value="UniProtKB-SubCell"/>
</dbReference>